<reference evidence="14 15" key="1">
    <citation type="submission" date="2020-08" db="EMBL/GenBank/DDBJ databases">
        <title>Genomic Encyclopedia of Type Strains, Phase IV (KMG-IV): sequencing the most valuable type-strain genomes for metagenomic binning, comparative biology and taxonomic classification.</title>
        <authorList>
            <person name="Goeker M."/>
        </authorList>
    </citation>
    <scope>NUCLEOTIDE SEQUENCE [LARGE SCALE GENOMIC DNA]</scope>
    <source>
        <strain evidence="14 15">YC6886</strain>
    </source>
</reference>
<keyword evidence="5" id="KW-0732">Signal</keyword>
<evidence type="ECO:0000256" key="7">
    <source>
        <dbReference type="ARBA" id="ARBA00023136"/>
    </source>
</evidence>
<comment type="pathway">
    <text evidence="9">Carotenoid biosynthesis; staphyloxanthin biosynthesis; staphyloxanthin from farnesyl diphosphate: step 5/5.</text>
</comment>
<sequence>MWLDLPVWALGWIHSLGVPAAHLGVAWGVTKMPDRWFVPGRGVFRSFPGESVRFYDRVFQVRRWKSWLPDGATWFGGFAKAHLKGRDRQYLERFRRETCRGEVAHHAQVVVISMFFFLNPWPWGCLLPLYALVTNLPCIVLQRQNRLRFDRVLERERSGWR</sequence>
<evidence type="ECO:0000313" key="14">
    <source>
        <dbReference type="EMBL" id="MBB5350631.1"/>
    </source>
</evidence>
<keyword evidence="4 13" id="KW-0812">Transmembrane</keyword>
<dbReference type="RefSeq" id="WP_184016097.1">
    <property type="nucleotide sequence ID" value="NZ_JACHFD010000003.1"/>
</dbReference>
<dbReference type="GO" id="GO:0005886">
    <property type="term" value="C:plasma membrane"/>
    <property type="evidence" value="ECO:0007669"/>
    <property type="project" value="UniProtKB-SubCell"/>
</dbReference>
<evidence type="ECO:0000256" key="3">
    <source>
        <dbReference type="ARBA" id="ARBA00022679"/>
    </source>
</evidence>
<accession>A0A840VCQ4</accession>
<evidence type="ECO:0000256" key="9">
    <source>
        <dbReference type="ARBA" id="ARBA00023588"/>
    </source>
</evidence>
<keyword evidence="15" id="KW-1185">Reference proteome</keyword>
<keyword evidence="2" id="KW-1003">Cell membrane</keyword>
<name>A0A840VCQ4_9BACT</name>
<dbReference type="InterPro" id="IPR044021">
    <property type="entry name" value="CrtO"/>
</dbReference>
<proteinExistence type="inferred from homology"/>
<evidence type="ECO:0000256" key="5">
    <source>
        <dbReference type="ARBA" id="ARBA00022729"/>
    </source>
</evidence>
<evidence type="ECO:0000256" key="11">
    <source>
        <dbReference type="ARBA" id="ARBA00023667"/>
    </source>
</evidence>
<evidence type="ECO:0000256" key="8">
    <source>
        <dbReference type="ARBA" id="ARBA00023315"/>
    </source>
</evidence>
<feature type="transmembrane region" description="Helical" evidence="13">
    <location>
        <begin position="121"/>
        <end position="141"/>
    </location>
</feature>
<dbReference type="AlphaFoldDB" id="A0A840VCQ4"/>
<dbReference type="GO" id="GO:0016746">
    <property type="term" value="F:acyltransferase activity"/>
    <property type="evidence" value="ECO:0007669"/>
    <property type="project" value="UniProtKB-KW"/>
</dbReference>
<feature type="transmembrane region" description="Helical" evidence="13">
    <location>
        <begin position="7"/>
        <end position="29"/>
    </location>
</feature>
<evidence type="ECO:0000256" key="2">
    <source>
        <dbReference type="ARBA" id="ARBA00022475"/>
    </source>
</evidence>
<dbReference type="UniPathway" id="UPA00029">
    <property type="reaction ID" value="UER00560"/>
</dbReference>
<evidence type="ECO:0000256" key="6">
    <source>
        <dbReference type="ARBA" id="ARBA00022989"/>
    </source>
</evidence>
<comment type="caution">
    <text evidence="14">The sequence shown here is derived from an EMBL/GenBank/DDBJ whole genome shotgun (WGS) entry which is preliminary data.</text>
</comment>
<dbReference type="Proteomes" id="UP000557717">
    <property type="component" value="Unassembled WGS sequence"/>
</dbReference>
<dbReference type="Pfam" id="PF18927">
    <property type="entry name" value="CrtO"/>
    <property type="match status" value="1"/>
</dbReference>
<evidence type="ECO:0000256" key="4">
    <source>
        <dbReference type="ARBA" id="ARBA00022692"/>
    </source>
</evidence>
<gene>
    <name evidence="14" type="ORF">HNR46_000859</name>
</gene>
<evidence type="ECO:0000313" key="15">
    <source>
        <dbReference type="Proteomes" id="UP000557717"/>
    </source>
</evidence>
<dbReference type="EMBL" id="JACHFD010000003">
    <property type="protein sequence ID" value="MBB5350631.1"/>
    <property type="molecule type" value="Genomic_DNA"/>
</dbReference>
<comment type="subcellular location">
    <subcellularLocation>
        <location evidence="1">Cell membrane</location>
        <topology evidence="1">Single-pass membrane protein</topology>
    </subcellularLocation>
</comment>
<comment type="function">
    <text evidence="12">Catalyzes the acylation of glycosyl-4,4'-diaponeurosporenoate, i.e. the esterification of glucose at the C6'' position with the carboxyl group of the C(15) fatty acid 12-methyltetradecanoic acid, to yield staphyloxanthin. This is the last step in the biosynthesis of this orange pigment, present in most staphylococci strains.</text>
</comment>
<protein>
    <recommendedName>
        <fullName evidence="11">Glycosyl-4,4'-diaponeurosporenoate acyltransferase</fullName>
    </recommendedName>
</protein>
<organism evidence="14 15">
    <name type="scientific">Haloferula luteola</name>
    <dbReference type="NCBI Taxonomy" id="595692"/>
    <lineage>
        <taxon>Bacteria</taxon>
        <taxon>Pseudomonadati</taxon>
        <taxon>Verrucomicrobiota</taxon>
        <taxon>Verrucomicrobiia</taxon>
        <taxon>Verrucomicrobiales</taxon>
        <taxon>Verrucomicrobiaceae</taxon>
        <taxon>Haloferula</taxon>
    </lineage>
</organism>
<comment type="similarity">
    <text evidence="10">Belongs to the acyltransferase CrtO family.</text>
</comment>
<evidence type="ECO:0000256" key="1">
    <source>
        <dbReference type="ARBA" id="ARBA00004162"/>
    </source>
</evidence>
<keyword evidence="7 13" id="KW-0472">Membrane</keyword>
<evidence type="ECO:0000256" key="13">
    <source>
        <dbReference type="SAM" id="Phobius"/>
    </source>
</evidence>
<evidence type="ECO:0000256" key="12">
    <source>
        <dbReference type="ARBA" id="ARBA00025324"/>
    </source>
</evidence>
<evidence type="ECO:0000256" key="10">
    <source>
        <dbReference type="ARBA" id="ARBA00023603"/>
    </source>
</evidence>
<keyword evidence="3 14" id="KW-0808">Transferase</keyword>
<keyword evidence="8 14" id="KW-0012">Acyltransferase</keyword>
<keyword evidence="6 13" id="KW-1133">Transmembrane helix</keyword>